<dbReference type="EMBL" id="DAAQZS010000007">
    <property type="protein sequence ID" value="HAE1474285.1"/>
    <property type="molecule type" value="Genomic_DNA"/>
</dbReference>
<dbReference type="EMBL" id="DAAMIJ010000003">
    <property type="protein sequence ID" value="HAC6768041.1"/>
    <property type="molecule type" value="Genomic_DNA"/>
</dbReference>
<evidence type="ECO:0000313" key="7">
    <source>
        <dbReference type="EMBL" id="HAB1777634.1"/>
    </source>
</evidence>
<evidence type="ECO:0000313" key="8">
    <source>
        <dbReference type="EMBL" id="HAB1846527.1"/>
    </source>
</evidence>
<dbReference type="EMBL" id="DAAGVL010000010">
    <property type="protein sequence ID" value="HAB4719780.1"/>
    <property type="molecule type" value="Genomic_DNA"/>
</dbReference>
<dbReference type="EMBL" id="DAAFWI010000038">
    <property type="protein sequence ID" value="HAB1777634.1"/>
    <property type="molecule type" value="Genomic_DNA"/>
</dbReference>
<evidence type="ECO:0000313" key="23">
    <source>
        <dbReference type="EMBL" id="HAB5015550.1"/>
    </source>
</evidence>
<evidence type="ECO:0000313" key="19">
    <source>
        <dbReference type="EMBL" id="HAB4457508.1"/>
    </source>
</evidence>
<dbReference type="EMBL" id="DAAFYE010000008">
    <property type="protein sequence ID" value="HAB1990863.1"/>
    <property type="molecule type" value="Genomic_DNA"/>
</dbReference>
<evidence type="ECO:0000313" key="13">
    <source>
        <dbReference type="EMBL" id="HAB3841534.1"/>
    </source>
</evidence>
<evidence type="ECO:0000313" key="11">
    <source>
        <dbReference type="EMBL" id="HAB2185151.1"/>
    </source>
</evidence>
<evidence type="ECO:0000313" key="31">
    <source>
        <dbReference type="EMBL" id="HAE1595131.1"/>
    </source>
</evidence>
<accession>A0A2I5HCV5</accession>
<evidence type="ECO:0000313" key="15">
    <source>
        <dbReference type="EMBL" id="HAB3962622.1"/>
    </source>
</evidence>
<evidence type="ECO:0000313" key="32">
    <source>
        <dbReference type="Proteomes" id="UP000230639"/>
    </source>
</evidence>
<dbReference type="EMBL" id="DAAGOZ010000001">
    <property type="protein sequence ID" value="HAB3962622.1"/>
    <property type="molecule type" value="Genomic_DNA"/>
</dbReference>
<dbReference type="NCBIfam" id="TIGR01907">
    <property type="entry name" value="casE_Cse3"/>
    <property type="match status" value="1"/>
</dbReference>
<evidence type="ECO:0000313" key="28">
    <source>
        <dbReference type="EMBL" id="HAC6768041.1"/>
    </source>
</evidence>
<evidence type="ECO:0000313" key="5">
    <source>
        <dbReference type="EMBL" id="EDD0499993.1"/>
    </source>
</evidence>
<evidence type="ECO:0000313" key="16">
    <source>
        <dbReference type="EMBL" id="HAB3976796.1"/>
    </source>
</evidence>
<dbReference type="Proteomes" id="UP000230639">
    <property type="component" value="Chromosome"/>
</dbReference>
<evidence type="ECO:0000313" key="25">
    <source>
        <dbReference type="EMBL" id="HAB5477719.1"/>
    </source>
</evidence>
<reference evidence="2" key="3">
    <citation type="submission" date="2018-07" db="EMBL/GenBank/DDBJ databases">
        <authorList>
            <consortium name="GenomeTrakr network: Whole genome sequencing for foodborne pathogen traceback"/>
        </authorList>
    </citation>
    <scope>NUCLEOTIDE SEQUENCE</scope>
    <source>
        <strain evidence="2">CFSAN008697</strain>
        <strain evidence="5">FDA00001986</strain>
    </source>
</reference>
<dbReference type="EMBL" id="DAAHCF010000027">
    <property type="protein sequence ID" value="HAB5477719.1"/>
    <property type="molecule type" value="Genomic_DNA"/>
</dbReference>
<evidence type="ECO:0000313" key="27">
    <source>
        <dbReference type="EMBL" id="HAB6338685.1"/>
    </source>
</evidence>
<evidence type="ECO:0000313" key="20">
    <source>
        <dbReference type="EMBL" id="HAB4672725.1"/>
    </source>
</evidence>
<proteinExistence type="predicted"/>
<dbReference type="EMBL" id="DAAGTE010000042">
    <property type="protein sequence ID" value="HAB4457508.1"/>
    <property type="molecule type" value="Genomic_DNA"/>
</dbReference>
<organism evidence="1 32">
    <name type="scientific">Salmonella diarizonae</name>
    <dbReference type="NCBI Taxonomy" id="59204"/>
    <lineage>
        <taxon>Bacteria</taxon>
        <taxon>Pseudomonadati</taxon>
        <taxon>Pseudomonadota</taxon>
        <taxon>Gammaproteobacteria</taxon>
        <taxon>Enterobacterales</taxon>
        <taxon>Enterobacteriaceae</taxon>
        <taxon>Salmonella</taxon>
    </lineage>
</organism>
<dbReference type="EMBL" id="AAGLNK010000009">
    <property type="protein sequence ID" value="EBP3693562.1"/>
    <property type="molecule type" value="Genomic_DNA"/>
</dbReference>
<protein>
    <submittedName>
        <fullName evidence="1">Type I-E CRISPR-associated protein Cas6/Cse3/CasE</fullName>
    </submittedName>
</protein>
<dbReference type="EMBL" id="DAAHJH010000004">
    <property type="protein sequence ID" value="HAB6338685.1"/>
    <property type="molecule type" value="Genomic_DNA"/>
</dbReference>
<evidence type="ECO:0000313" key="26">
    <source>
        <dbReference type="EMBL" id="HAB5841425.1"/>
    </source>
</evidence>
<dbReference type="Gene3D" id="3.30.70.1210">
    <property type="entry name" value="Crispr-associated protein, domain 2"/>
    <property type="match status" value="1"/>
</dbReference>
<evidence type="ECO:0000313" key="10">
    <source>
        <dbReference type="EMBL" id="HAB1990863.1"/>
    </source>
</evidence>
<dbReference type="RefSeq" id="WP_053509141.1">
    <property type="nucleotide sequence ID" value="NZ_CP011288.1"/>
</dbReference>
<dbReference type="EMBL" id="CP023345">
    <property type="protein sequence ID" value="ATW53386.1"/>
    <property type="molecule type" value="Genomic_DNA"/>
</dbReference>
<evidence type="ECO:0000313" key="21">
    <source>
        <dbReference type="EMBL" id="HAB4719780.1"/>
    </source>
</evidence>
<evidence type="ECO:0000313" key="6">
    <source>
        <dbReference type="EMBL" id="EDH7454045.1"/>
    </source>
</evidence>
<reference evidence="6" key="4">
    <citation type="submission" date="2018-07" db="EMBL/GenBank/DDBJ databases">
        <authorList>
            <consortium name="PulseNet: The National Subtyping Network for Foodborne Disease Surveillance"/>
            <person name="Tarr C.L."/>
            <person name="Trees E."/>
            <person name="Katz L.S."/>
            <person name="Carleton-Romer H.A."/>
            <person name="Stroika S."/>
            <person name="Kucerova Z."/>
            <person name="Roache K.F."/>
            <person name="Sabol A.L."/>
            <person name="Besser J."/>
            <person name="Gerner-Smidt P."/>
        </authorList>
    </citation>
    <scope>NUCLEOTIDE SEQUENCE</scope>
    <source>
        <strain evidence="6">PNUSAS008615</strain>
    </source>
</reference>
<dbReference type="EMBL" id="DAAGXW010000002">
    <property type="protein sequence ID" value="HAB5015550.1"/>
    <property type="molecule type" value="Genomic_DNA"/>
</dbReference>
<dbReference type="EMBL" id="DAAFXY010000020">
    <property type="protein sequence ID" value="HAB1978482.1"/>
    <property type="molecule type" value="Genomic_DNA"/>
</dbReference>
<evidence type="ECO:0000313" key="1">
    <source>
        <dbReference type="EMBL" id="ATW53386.1"/>
    </source>
</evidence>
<evidence type="ECO:0000313" key="9">
    <source>
        <dbReference type="EMBL" id="HAB1978482.1"/>
    </source>
</evidence>
<dbReference type="EMBL" id="DAAGPR010000018">
    <property type="protein sequence ID" value="HAB4050077.1"/>
    <property type="molecule type" value="Genomic_DNA"/>
</dbReference>
<dbReference type="CDD" id="cd09727">
    <property type="entry name" value="Cas6_I-E"/>
    <property type="match status" value="1"/>
</dbReference>
<dbReference type="EMBL" id="DAAFZM010000011">
    <property type="protein sequence ID" value="HAB2185151.1"/>
    <property type="molecule type" value="Genomic_DNA"/>
</dbReference>
<dbReference type="EMBL" id="DAAGOS010000037">
    <property type="protein sequence ID" value="HAB3924475.1"/>
    <property type="molecule type" value="Genomic_DNA"/>
</dbReference>
<dbReference type="EMBL" id="AAIXUH010000011">
    <property type="protein sequence ID" value="ECJ2914377.1"/>
    <property type="molecule type" value="Genomic_DNA"/>
</dbReference>
<evidence type="ECO:0000313" key="17">
    <source>
        <dbReference type="EMBL" id="HAB4050077.1"/>
    </source>
</evidence>
<reference evidence="7" key="6">
    <citation type="submission" date="2019-10" db="EMBL/GenBank/DDBJ databases">
        <authorList>
            <consortium name="NCBI Pathogen Detection Project"/>
        </authorList>
    </citation>
    <scope>NUCLEOTIDE SEQUENCE</scope>
    <source>
        <strain evidence="28">11-3796</strain>
        <strain evidence="7">Salmonella enterica</strain>
    </source>
</reference>
<dbReference type="EMBL" id="DAAHAQ010000171">
    <property type="protein sequence ID" value="HAB5331553.1"/>
    <property type="molecule type" value="Genomic_DNA"/>
</dbReference>
<dbReference type="Pfam" id="PF08798">
    <property type="entry name" value="CRISPR_assoc"/>
    <property type="match status" value="1"/>
</dbReference>
<dbReference type="SUPFAM" id="SSF117987">
    <property type="entry name" value="CRISPR-associated protein"/>
    <property type="match status" value="2"/>
</dbReference>
<dbReference type="EMBL" id="DAAFWY010000006">
    <property type="protein sequence ID" value="HAB1846527.1"/>
    <property type="molecule type" value="Genomic_DNA"/>
</dbReference>
<dbReference type="Gene3D" id="3.30.70.1200">
    <property type="entry name" value="Crispr-associated protein, domain 1"/>
    <property type="match status" value="1"/>
</dbReference>
<dbReference type="AlphaFoldDB" id="A0A2I5HCV5"/>
<evidence type="ECO:0000313" key="30">
    <source>
        <dbReference type="EMBL" id="HAE1474285.1"/>
    </source>
</evidence>
<gene>
    <name evidence="1" type="primary">cas6e</name>
    <name evidence="5" type="ORF">AH359_01145</name>
    <name evidence="6" type="ORF">B4V94_00835</name>
    <name evidence="1" type="ORF">CNQ75_01885</name>
    <name evidence="4" type="ORF">DLB95_10670</name>
    <name evidence="3" type="ORF">FNI27_15645</name>
    <name evidence="28" type="ORF">G0D72_02240</name>
    <name evidence="29" type="ORF">G2916_20650</name>
    <name evidence="31" type="ORF">G2997_10660</name>
    <name evidence="30" type="ORF">G3A00_09845</name>
    <name evidence="23" type="ORF">GB016_02880</name>
    <name evidence="9" type="ORF">GB034_10540</name>
    <name evidence="10" type="ORF">GB088_06560</name>
    <name evidence="25" type="ORF">GB236_07055</name>
    <name evidence="26" type="ORF">GB246_11480</name>
    <name evidence="12" type="ORF">GB337_02020</name>
    <name evidence="11" type="ORF">GB348_10920</name>
    <name evidence="27" type="ORF">GB480_06920</name>
    <name evidence="24" type="ORF">GBS30_18190</name>
    <name evidence="14" type="ORF">GBV97_13925</name>
    <name evidence="13" type="ORF">GBW00_05855</name>
    <name evidence="16" type="ORF">GBX19_04010</name>
    <name evidence="15" type="ORF">GBX62_00810</name>
    <name evidence="7" type="ORF">GBY11_19295</name>
    <name evidence="18" type="ORF">GBY15_16315</name>
    <name evidence="17" type="ORF">GBY29_09705</name>
    <name evidence="19" type="ORF">GBY49_14250</name>
    <name evidence="8" type="ORF">GBZ10_08545</name>
    <name evidence="20" type="ORF">GBZ12_02230</name>
    <name evidence="21" type="ORF">GBZ37_10045</name>
    <name evidence="22" type="ORF">GBZ41_09975</name>
    <name evidence="2" type="ORF">PG27_09965</name>
</gene>
<dbReference type="EMBL" id="AAIYJF010000006">
    <property type="protein sequence ID" value="ECJ4377730.1"/>
    <property type="molecule type" value="Genomic_DNA"/>
</dbReference>
<dbReference type="STRING" id="59204.UQ49_18640"/>
<sequence>MYLSRITLHTAQLVPSQLLHLVERGEYVMHQWLWELFPGGKERQFLYRREELQGAFRFFVLSQERPAESAIFDVQCRPFAPELSVGQILRFTLRANPTICKAGKRHDLLMEAKRQVKTQPDSRDIWTYQQQAALEWLSRQGEQNGFSLREASVDAYRQQQIRREKSRQMIQFSSVDYAGVLVVNNPVLFLQRLVQGYGKSRAFGCGMMLIKPGDSE</sequence>
<dbReference type="EMBL" id="DAAGVB010000003">
    <property type="protein sequence ID" value="HAB4672725.1"/>
    <property type="molecule type" value="Genomic_DNA"/>
</dbReference>
<dbReference type="EMBL" id="AAMIRF010000001">
    <property type="protein sequence ID" value="EDH7454045.1"/>
    <property type="molecule type" value="Genomic_DNA"/>
</dbReference>
<reference evidence="3" key="5">
    <citation type="submission" date="2019-07" db="EMBL/GenBank/DDBJ databases">
        <authorList>
            <person name="Ashton P.M."/>
            <person name="Dallman T."/>
            <person name="Nair S."/>
            <person name="De Pinna E."/>
            <person name="Peters T."/>
            <person name="Grant K."/>
        </authorList>
    </citation>
    <scope>NUCLEOTIDE SEQUENCE</scope>
    <source>
        <strain evidence="4">474878</strain>
        <strain evidence="3">481463</strain>
    </source>
</reference>
<dbReference type="EMBL" id="DAAGQE010000030">
    <property type="protein sequence ID" value="HAB4101226.1"/>
    <property type="molecule type" value="Genomic_DNA"/>
</dbReference>
<evidence type="ECO:0000313" key="22">
    <source>
        <dbReference type="EMBL" id="HAB4724092.1"/>
    </source>
</evidence>
<evidence type="ECO:0000313" key="14">
    <source>
        <dbReference type="EMBL" id="HAB3924475.1"/>
    </source>
</evidence>
<dbReference type="EMBL" id="DAAGPC010000005">
    <property type="protein sequence ID" value="HAB3976796.1"/>
    <property type="molecule type" value="Genomic_DNA"/>
</dbReference>
<evidence type="ECO:0000313" key="12">
    <source>
        <dbReference type="EMBL" id="HAB2323832.1"/>
    </source>
</evidence>
<dbReference type="EMBL" id="AALSXK010000001">
    <property type="protein sequence ID" value="EDD0499993.1"/>
    <property type="molecule type" value="Genomic_DNA"/>
</dbReference>
<dbReference type="EMBL" id="DAAQZP010000022">
    <property type="protein sequence ID" value="HAE1595131.1"/>
    <property type="molecule type" value="Genomic_DNA"/>
</dbReference>
<dbReference type="EMBL" id="DAAHFA010000011">
    <property type="protein sequence ID" value="HAB5841425.1"/>
    <property type="molecule type" value="Genomic_DNA"/>
</dbReference>
<dbReference type="Proteomes" id="UP000839781">
    <property type="component" value="Unassembled WGS sequence"/>
</dbReference>
<name>A0A2I5HCV5_SALDZ</name>
<reference evidence="7" key="2">
    <citation type="journal article" date="2018" name="Genome Biol.">
        <title>SKESA: strategic k-mer extension for scrupulous assemblies.</title>
        <authorList>
            <person name="Souvorov A."/>
            <person name="Agarwala R."/>
            <person name="Lipman D.J."/>
        </authorList>
    </citation>
    <scope>NUCLEOTIDE SEQUENCE</scope>
    <source>
        <strain evidence="28">11-3796</strain>
        <strain evidence="7">Salmonella enterica</strain>
    </source>
</reference>
<evidence type="ECO:0000313" key="24">
    <source>
        <dbReference type="EMBL" id="HAB5331553.1"/>
    </source>
</evidence>
<evidence type="ECO:0000313" key="3">
    <source>
        <dbReference type="EMBL" id="ECJ2914377.1"/>
    </source>
</evidence>
<evidence type="ECO:0000313" key="4">
    <source>
        <dbReference type="EMBL" id="ECJ4377730.1"/>
    </source>
</evidence>
<evidence type="ECO:0000313" key="29">
    <source>
        <dbReference type="EMBL" id="HAE1266878.1"/>
    </source>
</evidence>
<dbReference type="EMBL" id="DAAGBA010000003">
    <property type="protein sequence ID" value="HAB2323832.1"/>
    <property type="molecule type" value="Genomic_DNA"/>
</dbReference>
<dbReference type="EMBL" id="DAAGNY010000004">
    <property type="protein sequence ID" value="HAB3841534.1"/>
    <property type="molecule type" value="Genomic_DNA"/>
</dbReference>
<evidence type="ECO:0000313" key="18">
    <source>
        <dbReference type="EMBL" id="HAB4101226.1"/>
    </source>
</evidence>
<dbReference type="SMART" id="SM01101">
    <property type="entry name" value="CRISPR_assoc"/>
    <property type="match status" value="1"/>
</dbReference>
<dbReference type="InterPro" id="IPR010179">
    <property type="entry name" value="CRISPR-assoc_prot_Cse3"/>
</dbReference>
<dbReference type="EMBL" id="DAAQXJ010000148">
    <property type="protein sequence ID" value="HAE1266878.1"/>
    <property type="molecule type" value="Genomic_DNA"/>
</dbReference>
<reference evidence="1 32" key="1">
    <citation type="submission" date="2017-09" db="EMBL/GenBank/DDBJ databases">
        <title>Complete genome of Salmonella enterica subsp. diarizonae isolated from stool of a patient with bacterial enteropathy.</title>
        <authorList>
            <person name="Zhou J."/>
            <person name="Chen Q."/>
            <person name="Guo L."/>
            <person name="Fan J."/>
        </authorList>
    </citation>
    <scope>NUCLEOTIDE SEQUENCE [LARGE SCALE GENOMIC DNA]</scope>
    <source>
        <strain evidence="1 32">HZS154</strain>
    </source>
</reference>
<dbReference type="EMBL" id="DAAGVM010000036">
    <property type="protein sequence ID" value="HAB4724092.1"/>
    <property type="molecule type" value="Genomic_DNA"/>
</dbReference>
<evidence type="ECO:0000313" key="2">
    <source>
        <dbReference type="EMBL" id="EBP3693562.1"/>
    </source>
</evidence>